<evidence type="ECO:0000313" key="15">
    <source>
        <dbReference type="Proteomes" id="UP000694545"/>
    </source>
</evidence>
<keyword evidence="3 11" id="KW-0812">Transmembrane</keyword>
<dbReference type="InterPro" id="IPR013783">
    <property type="entry name" value="Ig-like_fold"/>
</dbReference>
<evidence type="ECO:0000256" key="1">
    <source>
        <dbReference type="ARBA" id="ARBA00004251"/>
    </source>
</evidence>
<dbReference type="GO" id="GO:0007166">
    <property type="term" value="P:cell surface receptor signaling pathway"/>
    <property type="evidence" value="ECO:0007669"/>
    <property type="project" value="TreeGrafter"/>
</dbReference>
<name>A0A8D2Q463_VARKO</name>
<dbReference type="InterPro" id="IPR003599">
    <property type="entry name" value="Ig_sub"/>
</dbReference>
<keyword evidence="6 11" id="KW-0472">Membrane</keyword>
<evidence type="ECO:0000256" key="7">
    <source>
        <dbReference type="ARBA" id="ARBA00023157"/>
    </source>
</evidence>
<keyword evidence="15" id="KW-1185">Reference proteome</keyword>
<reference evidence="14" key="2">
    <citation type="submission" date="2025-09" db="UniProtKB">
        <authorList>
            <consortium name="Ensembl"/>
        </authorList>
    </citation>
    <scope>IDENTIFICATION</scope>
</reference>
<dbReference type="InterPro" id="IPR051713">
    <property type="entry name" value="T-cell_Activation_Regulation"/>
</dbReference>
<evidence type="ECO:0000256" key="8">
    <source>
        <dbReference type="ARBA" id="ARBA00023170"/>
    </source>
</evidence>
<dbReference type="Pfam" id="PF00047">
    <property type="entry name" value="ig"/>
    <property type="match status" value="1"/>
</dbReference>
<feature type="domain" description="Ig-like" evidence="13">
    <location>
        <begin position="141"/>
        <end position="225"/>
    </location>
</feature>
<evidence type="ECO:0000256" key="4">
    <source>
        <dbReference type="ARBA" id="ARBA00022729"/>
    </source>
</evidence>
<sequence length="306" mass="35736">MFRFFPALLLESQIYLLAALFTVEVLQPHYRAEFGSEAIMGCRFPVTEPLNLTRLSILWQTRELPGDLSREVYRFTKGQEDLTRQHSDFRRRATVKQKELRIGRSVLHLNNVKLTDAGTYICLVEYEGADYKFVLLEVEAPYKRIQFQERREEGDVILTCQAEGYPLAEVFWYNEDTNFSTSANTTFAMTNDGLFSVTSFLRFKGNIHGNYSCVFWNKKLNEETSVYKILPGTSITRRIPPISFVLPVCLLALTPLIAFMWKVLRRKPFTNCTPRGKYYPFGSNFWCCFAIQFLFDIYRKIISFQK</sequence>
<feature type="domain" description="Ig-like" evidence="13">
    <location>
        <begin position="6"/>
        <end position="139"/>
    </location>
</feature>
<evidence type="ECO:0000313" key="14">
    <source>
        <dbReference type="Ensembl" id="ENSVKKP00000017583.1"/>
    </source>
</evidence>
<dbReference type="GO" id="GO:0031295">
    <property type="term" value="P:T cell costimulation"/>
    <property type="evidence" value="ECO:0007669"/>
    <property type="project" value="TreeGrafter"/>
</dbReference>
<protein>
    <submittedName>
        <fullName evidence="14">Programmed cell death 1 ligand 2</fullName>
    </submittedName>
</protein>
<dbReference type="Ensembl" id="ENSVKKT00000018022.1">
    <property type="protein sequence ID" value="ENSVKKP00000017583.1"/>
    <property type="gene ID" value="ENSVKKG00000012032.1"/>
</dbReference>
<evidence type="ECO:0000256" key="6">
    <source>
        <dbReference type="ARBA" id="ARBA00023136"/>
    </source>
</evidence>
<dbReference type="AlphaFoldDB" id="A0A8D2Q463"/>
<evidence type="ECO:0000256" key="11">
    <source>
        <dbReference type="SAM" id="Phobius"/>
    </source>
</evidence>
<dbReference type="PROSITE" id="PS50835">
    <property type="entry name" value="IG_LIKE"/>
    <property type="match status" value="2"/>
</dbReference>
<dbReference type="GO" id="GO:0006955">
    <property type="term" value="P:immune response"/>
    <property type="evidence" value="ECO:0007669"/>
    <property type="project" value="TreeGrafter"/>
</dbReference>
<feature type="chain" id="PRO_5034772910" evidence="12">
    <location>
        <begin position="20"/>
        <end position="306"/>
    </location>
</feature>
<evidence type="ECO:0000256" key="9">
    <source>
        <dbReference type="ARBA" id="ARBA00023180"/>
    </source>
</evidence>
<dbReference type="Gene3D" id="2.60.40.10">
    <property type="entry name" value="Immunoglobulins"/>
    <property type="match status" value="2"/>
</dbReference>
<dbReference type="SUPFAM" id="SSF48726">
    <property type="entry name" value="Immunoglobulin"/>
    <property type="match status" value="2"/>
</dbReference>
<keyword evidence="2" id="KW-1003">Cell membrane</keyword>
<comment type="subcellular location">
    <subcellularLocation>
        <location evidence="1">Cell membrane</location>
        <topology evidence="1">Single-pass type I membrane protein</topology>
    </subcellularLocation>
</comment>
<dbReference type="GO" id="GO:0009897">
    <property type="term" value="C:external side of plasma membrane"/>
    <property type="evidence" value="ECO:0007669"/>
    <property type="project" value="TreeGrafter"/>
</dbReference>
<dbReference type="InterPro" id="IPR053896">
    <property type="entry name" value="BTN3A2-like_Ig-C"/>
</dbReference>
<dbReference type="GO" id="GO:0042130">
    <property type="term" value="P:negative regulation of T cell proliferation"/>
    <property type="evidence" value="ECO:0007669"/>
    <property type="project" value="TreeGrafter"/>
</dbReference>
<dbReference type="OMA" id="ELYIVEH"/>
<evidence type="ECO:0000256" key="10">
    <source>
        <dbReference type="ARBA" id="ARBA00023319"/>
    </source>
</evidence>
<dbReference type="SMART" id="SM00409">
    <property type="entry name" value="IG"/>
    <property type="match status" value="2"/>
</dbReference>
<keyword evidence="7" id="KW-1015">Disulfide bond</keyword>
<dbReference type="GO" id="GO:0042102">
    <property type="term" value="P:positive regulation of T cell proliferation"/>
    <property type="evidence" value="ECO:0007669"/>
    <property type="project" value="TreeGrafter"/>
</dbReference>
<feature type="signal peptide" evidence="12">
    <location>
        <begin position="1"/>
        <end position="19"/>
    </location>
</feature>
<evidence type="ECO:0000256" key="5">
    <source>
        <dbReference type="ARBA" id="ARBA00022989"/>
    </source>
</evidence>
<dbReference type="Pfam" id="PF22705">
    <property type="entry name" value="C2-set_3"/>
    <property type="match status" value="1"/>
</dbReference>
<evidence type="ECO:0000256" key="12">
    <source>
        <dbReference type="SAM" id="SignalP"/>
    </source>
</evidence>
<evidence type="ECO:0000256" key="3">
    <source>
        <dbReference type="ARBA" id="ARBA00022692"/>
    </source>
</evidence>
<evidence type="ECO:0000259" key="13">
    <source>
        <dbReference type="PROSITE" id="PS50835"/>
    </source>
</evidence>
<dbReference type="InterPro" id="IPR036179">
    <property type="entry name" value="Ig-like_dom_sf"/>
</dbReference>
<proteinExistence type="predicted"/>
<dbReference type="InterPro" id="IPR007110">
    <property type="entry name" value="Ig-like_dom"/>
</dbReference>
<accession>A0A8D2Q463</accession>
<organism evidence="14 15">
    <name type="scientific">Varanus komodoensis</name>
    <name type="common">Komodo dragon</name>
    <dbReference type="NCBI Taxonomy" id="61221"/>
    <lineage>
        <taxon>Eukaryota</taxon>
        <taxon>Metazoa</taxon>
        <taxon>Chordata</taxon>
        <taxon>Craniata</taxon>
        <taxon>Vertebrata</taxon>
        <taxon>Euteleostomi</taxon>
        <taxon>Lepidosauria</taxon>
        <taxon>Squamata</taxon>
        <taxon>Bifurcata</taxon>
        <taxon>Unidentata</taxon>
        <taxon>Episquamata</taxon>
        <taxon>Toxicofera</taxon>
        <taxon>Anguimorpha</taxon>
        <taxon>Paleoanguimorpha</taxon>
        <taxon>Varanoidea</taxon>
        <taxon>Varanidae</taxon>
        <taxon>Varanus</taxon>
    </lineage>
</organism>
<evidence type="ECO:0000256" key="2">
    <source>
        <dbReference type="ARBA" id="ARBA00022475"/>
    </source>
</evidence>
<keyword evidence="10" id="KW-0393">Immunoglobulin domain</keyword>
<reference evidence="14" key="1">
    <citation type="submission" date="2025-08" db="UniProtKB">
        <authorList>
            <consortium name="Ensembl"/>
        </authorList>
    </citation>
    <scope>IDENTIFICATION</scope>
</reference>
<keyword evidence="5 11" id="KW-1133">Transmembrane helix</keyword>
<dbReference type="FunFam" id="2.60.40.10:FF:001912">
    <property type="entry name" value="CD274 molecule"/>
    <property type="match status" value="1"/>
</dbReference>
<gene>
    <name evidence="14" type="primary">LOC123031514</name>
</gene>
<keyword evidence="4 12" id="KW-0732">Signal</keyword>
<dbReference type="PANTHER" id="PTHR25466:SF1">
    <property type="entry name" value="PROGRAMMED CELL DEATH 1 LIGAND 2"/>
    <property type="match status" value="1"/>
</dbReference>
<dbReference type="GO" id="GO:0071222">
    <property type="term" value="P:cellular response to lipopolysaccharide"/>
    <property type="evidence" value="ECO:0007669"/>
    <property type="project" value="TreeGrafter"/>
</dbReference>
<dbReference type="PANTHER" id="PTHR25466">
    <property type="entry name" value="T-LYMPHOCYTE ACTIVATION ANTIGEN"/>
    <property type="match status" value="1"/>
</dbReference>
<keyword evidence="9" id="KW-0325">Glycoprotein</keyword>
<feature type="transmembrane region" description="Helical" evidence="11">
    <location>
        <begin position="242"/>
        <end position="261"/>
    </location>
</feature>
<keyword evidence="8" id="KW-0675">Receptor</keyword>
<dbReference type="InterPro" id="IPR013151">
    <property type="entry name" value="Immunoglobulin_dom"/>
</dbReference>
<dbReference type="Proteomes" id="UP000694545">
    <property type="component" value="Unplaced"/>
</dbReference>